<accession>A0A845REM9</accession>
<dbReference type="PANTHER" id="PTHR33375:SF1">
    <property type="entry name" value="CHROMOSOME-PARTITIONING PROTEIN PARB-RELATED"/>
    <property type="match status" value="1"/>
</dbReference>
<protein>
    <submittedName>
        <fullName evidence="2">Chromosome partitioning protein ParB</fullName>
    </submittedName>
</protein>
<dbReference type="GO" id="GO:0007059">
    <property type="term" value="P:chromosome segregation"/>
    <property type="evidence" value="ECO:0007669"/>
    <property type="project" value="TreeGrafter"/>
</dbReference>
<dbReference type="GO" id="GO:0045881">
    <property type="term" value="P:positive regulation of sporulation resulting in formation of a cellular spore"/>
    <property type="evidence" value="ECO:0007669"/>
    <property type="project" value="TreeGrafter"/>
</dbReference>
<dbReference type="InterPro" id="IPR050336">
    <property type="entry name" value="Chromosome_partition/occlusion"/>
</dbReference>
<comment type="caution">
    <text evidence="2">The sequence shown here is derived from an EMBL/GenBank/DDBJ whole genome shotgun (WGS) entry which is preliminary data.</text>
</comment>
<dbReference type="Proteomes" id="UP000446348">
    <property type="component" value="Unassembled WGS sequence"/>
</dbReference>
<dbReference type="InterPro" id="IPR036086">
    <property type="entry name" value="ParB/Sulfiredoxin_sf"/>
</dbReference>
<dbReference type="Gene3D" id="1.10.10.2830">
    <property type="match status" value="1"/>
</dbReference>
<evidence type="ECO:0000313" key="3">
    <source>
        <dbReference type="Proteomes" id="UP000446348"/>
    </source>
</evidence>
<dbReference type="CDD" id="cd16409">
    <property type="entry name" value="ParB_N_like"/>
    <property type="match status" value="1"/>
</dbReference>
<dbReference type="SMART" id="SM00470">
    <property type="entry name" value="ParB"/>
    <property type="match status" value="1"/>
</dbReference>
<dbReference type="GO" id="GO:0005694">
    <property type="term" value="C:chromosome"/>
    <property type="evidence" value="ECO:0007669"/>
    <property type="project" value="TreeGrafter"/>
</dbReference>
<reference evidence="2 3" key="1">
    <citation type="submission" date="2018-08" db="EMBL/GenBank/DDBJ databases">
        <title>Murine metabolic-syndrome-specific gut microbial biobank.</title>
        <authorList>
            <person name="Liu C."/>
        </authorList>
    </citation>
    <scope>NUCLEOTIDE SEQUENCE [LARGE SCALE GENOMIC DNA]</scope>
    <source>
        <strain evidence="2 3">X69</strain>
    </source>
</reference>
<name>A0A845REM9_9FIRM</name>
<organism evidence="2 3">
    <name type="scientific">Anaerotruncus colihominis</name>
    <dbReference type="NCBI Taxonomy" id="169435"/>
    <lineage>
        <taxon>Bacteria</taxon>
        <taxon>Bacillati</taxon>
        <taxon>Bacillota</taxon>
        <taxon>Clostridia</taxon>
        <taxon>Eubacteriales</taxon>
        <taxon>Oscillospiraceae</taxon>
        <taxon>Anaerotruncus</taxon>
    </lineage>
</organism>
<sequence length="323" mass="36256">MKVKINEIKVNPGRRPANLDGINELARSISEVGLLNPITIDQEHILVAGLHRLEAAKMLGWTEIECNVCTLDALQTELAEIDENVVRTELSVIEYGELLERRKEIYESLHPETKAGQAQAAGMNRAIGNNVSDKMSVTLRSFAQNTADKLGVSSRTVERTVQMMNGLTEDTREVFRHFSNYKLNQSNAMKLSRMEPDKQKTAAILLASGQIRSADDYQPMEVRAAPGHAKSSRQQKAEFLESIAELKDPAKDCRQSPEAFVLEYSAFIERVQRGVESFHLPNYEEVLPVLSQEQLHTLIGLTDSCRKTLEDYLSFVKEARANV</sequence>
<dbReference type="SUPFAM" id="SSF110849">
    <property type="entry name" value="ParB/Sulfiredoxin"/>
    <property type="match status" value="1"/>
</dbReference>
<feature type="domain" description="ParB-like N-terminal" evidence="1">
    <location>
        <begin position="1"/>
        <end position="85"/>
    </location>
</feature>
<dbReference type="RefSeq" id="WP_160208072.1">
    <property type="nucleotide sequence ID" value="NZ_QXWZ01000001.1"/>
</dbReference>
<dbReference type="Gene3D" id="3.90.1530.30">
    <property type="match status" value="1"/>
</dbReference>
<dbReference type="EMBL" id="QXWZ01000001">
    <property type="protein sequence ID" value="NBI77295.1"/>
    <property type="molecule type" value="Genomic_DNA"/>
</dbReference>
<dbReference type="Pfam" id="PF02195">
    <property type="entry name" value="ParB_N"/>
    <property type="match status" value="1"/>
</dbReference>
<dbReference type="InterPro" id="IPR003115">
    <property type="entry name" value="ParB_N"/>
</dbReference>
<proteinExistence type="predicted"/>
<dbReference type="PANTHER" id="PTHR33375">
    <property type="entry name" value="CHROMOSOME-PARTITIONING PROTEIN PARB-RELATED"/>
    <property type="match status" value="1"/>
</dbReference>
<dbReference type="AlphaFoldDB" id="A0A845REM9"/>
<gene>
    <name evidence="2" type="ORF">D3Z39_00125</name>
</gene>
<evidence type="ECO:0000259" key="1">
    <source>
        <dbReference type="SMART" id="SM00470"/>
    </source>
</evidence>
<dbReference type="OrthoDB" id="2053844at2"/>
<evidence type="ECO:0000313" key="2">
    <source>
        <dbReference type="EMBL" id="NBI77295.1"/>
    </source>
</evidence>